<sequence>MKHGFLYDTGSGIVPDPVSYQIQFHTGTLYWLMKHGFLYDTVSGIVPDPVSYWSENNGKEQFASRWEKLVRIISITVKFESETRWNSRAEALKPVSKYLDELLDLLQNMVEDVDETFESRSDARNLCNRILTYDFFNTFGIWGKQNHSNR</sequence>
<evidence type="ECO:0000313" key="1">
    <source>
        <dbReference type="EMBL" id="GBO36864.1"/>
    </source>
</evidence>
<organism evidence="1 2">
    <name type="scientific">Araneus ventricosus</name>
    <name type="common">Orbweaver spider</name>
    <name type="synonym">Epeira ventricosa</name>
    <dbReference type="NCBI Taxonomy" id="182803"/>
    <lineage>
        <taxon>Eukaryota</taxon>
        <taxon>Metazoa</taxon>
        <taxon>Ecdysozoa</taxon>
        <taxon>Arthropoda</taxon>
        <taxon>Chelicerata</taxon>
        <taxon>Arachnida</taxon>
        <taxon>Araneae</taxon>
        <taxon>Araneomorphae</taxon>
        <taxon>Entelegynae</taxon>
        <taxon>Araneoidea</taxon>
        <taxon>Araneidae</taxon>
        <taxon>Araneus</taxon>
    </lineage>
</organism>
<reference evidence="1 2" key="1">
    <citation type="journal article" date="2019" name="Sci. Rep.">
        <title>Orb-weaving spider Araneus ventricosus genome elucidates the spidroin gene catalogue.</title>
        <authorList>
            <person name="Kono N."/>
            <person name="Nakamura H."/>
            <person name="Ohtoshi R."/>
            <person name="Moran D.A.P."/>
            <person name="Shinohara A."/>
            <person name="Yoshida Y."/>
            <person name="Fujiwara M."/>
            <person name="Mori M."/>
            <person name="Tomita M."/>
            <person name="Arakawa K."/>
        </authorList>
    </citation>
    <scope>NUCLEOTIDE SEQUENCE [LARGE SCALE GENOMIC DNA]</scope>
</reference>
<evidence type="ECO:0000313" key="2">
    <source>
        <dbReference type="Proteomes" id="UP000499080"/>
    </source>
</evidence>
<gene>
    <name evidence="1" type="ORF">AVEN_251080_1</name>
</gene>
<name>A0A4Y2WJU1_ARAVE</name>
<dbReference type="OrthoDB" id="6759200at2759"/>
<dbReference type="Proteomes" id="UP000499080">
    <property type="component" value="Unassembled WGS sequence"/>
</dbReference>
<dbReference type="EMBL" id="BGPR01061139">
    <property type="protein sequence ID" value="GBO36864.1"/>
    <property type="molecule type" value="Genomic_DNA"/>
</dbReference>
<keyword evidence="2" id="KW-1185">Reference proteome</keyword>
<protein>
    <submittedName>
        <fullName evidence="1">Uncharacterized protein</fullName>
    </submittedName>
</protein>
<accession>A0A4Y2WJU1</accession>
<dbReference type="AlphaFoldDB" id="A0A4Y2WJU1"/>
<comment type="caution">
    <text evidence="1">The sequence shown here is derived from an EMBL/GenBank/DDBJ whole genome shotgun (WGS) entry which is preliminary data.</text>
</comment>
<proteinExistence type="predicted"/>